<dbReference type="RefSeq" id="XP_025379394.1">
    <property type="nucleotide sequence ID" value="XM_025524409.1"/>
</dbReference>
<feature type="chain" id="PRO_5016255153" description="pectinesterase" evidence="10">
    <location>
        <begin position="21"/>
        <end position="331"/>
    </location>
</feature>
<dbReference type="EC" id="3.1.1.11" evidence="4"/>
<comment type="subcellular location">
    <subcellularLocation>
        <location evidence="1">Secreted</location>
    </subcellularLocation>
</comment>
<evidence type="ECO:0000256" key="6">
    <source>
        <dbReference type="ARBA" id="ARBA00022729"/>
    </source>
</evidence>
<dbReference type="Proteomes" id="UP000245768">
    <property type="component" value="Unassembled WGS sequence"/>
</dbReference>
<gene>
    <name evidence="12" type="ORF">FA10DRAFT_292969</name>
</gene>
<dbReference type="GO" id="GO:0042545">
    <property type="term" value="P:cell wall modification"/>
    <property type="evidence" value="ECO:0007669"/>
    <property type="project" value="InterPro"/>
</dbReference>
<keyword evidence="13" id="KW-1185">Reference proteome</keyword>
<name>A0A316YT36_9BASI</name>
<comment type="catalytic activity">
    <reaction evidence="9">
        <text>[(1-&gt;4)-alpha-D-galacturonosyl methyl ester](n) + n H2O = [(1-&gt;4)-alpha-D-galacturonosyl](n) + n methanol + n H(+)</text>
        <dbReference type="Rhea" id="RHEA:22380"/>
        <dbReference type="Rhea" id="RHEA-COMP:14570"/>
        <dbReference type="Rhea" id="RHEA-COMP:14573"/>
        <dbReference type="ChEBI" id="CHEBI:15377"/>
        <dbReference type="ChEBI" id="CHEBI:15378"/>
        <dbReference type="ChEBI" id="CHEBI:17790"/>
        <dbReference type="ChEBI" id="CHEBI:140522"/>
        <dbReference type="ChEBI" id="CHEBI:140523"/>
        <dbReference type="EC" id="3.1.1.11"/>
    </reaction>
</comment>
<reference evidence="12 13" key="1">
    <citation type="journal article" date="2018" name="Mol. Biol. Evol.">
        <title>Broad Genomic Sampling Reveals a Smut Pathogenic Ancestry of the Fungal Clade Ustilaginomycotina.</title>
        <authorList>
            <person name="Kijpornyongpan T."/>
            <person name="Mondo S.J."/>
            <person name="Barry K."/>
            <person name="Sandor L."/>
            <person name="Lee J."/>
            <person name="Lipzen A."/>
            <person name="Pangilinan J."/>
            <person name="LaButti K."/>
            <person name="Hainaut M."/>
            <person name="Henrissat B."/>
            <person name="Grigoriev I.V."/>
            <person name="Spatafora J.W."/>
            <person name="Aime M.C."/>
        </authorList>
    </citation>
    <scope>NUCLEOTIDE SEQUENCE [LARGE SCALE GENOMIC DNA]</scope>
    <source>
        <strain evidence="12 13">MCA 4198</strain>
    </source>
</reference>
<dbReference type="PANTHER" id="PTHR31321:SF127">
    <property type="entry name" value="PECTINESTERASE"/>
    <property type="match status" value="1"/>
</dbReference>
<dbReference type="OrthoDB" id="2019149at2759"/>
<keyword evidence="6 10" id="KW-0732">Signal</keyword>
<dbReference type="GO" id="GO:0030599">
    <property type="term" value="F:pectinesterase activity"/>
    <property type="evidence" value="ECO:0007669"/>
    <property type="project" value="UniProtKB-EC"/>
</dbReference>
<dbReference type="GeneID" id="37046325"/>
<protein>
    <recommendedName>
        <fullName evidence="4">pectinesterase</fullName>
        <ecNumber evidence="4">3.1.1.11</ecNumber>
    </recommendedName>
</protein>
<dbReference type="Pfam" id="PF01095">
    <property type="entry name" value="Pectinesterase"/>
    <property type="match status" value="1"/>
</dbReference>
<dbReference type="FunFam" id="2.160.20.10:FF:000014">
    <property type="entry name" value="Pectinesterase"/>
    <property type="match status" value="1"/>
</dbReference>
<dbReference type="GO" id="GO:0005576">
    <property type="term" value="C:extracellular region"/>
    <property type="evidence" value="ECO:0007669"/>
    <property type="project" value="UniProtKB-SubCell"/>
</dbReference>
<dbReference type="InterPro" id="IPR000070">
    <property type="entry name" value="Pectinesterase_cat"/>
</dbReference>
<dbReference type="SUPFAM" id="SSF51126">
    <property type="entry name" value="Pectin lyase-like"/>
    <property type="match status" value="1"/>
</dbReference>
<dbReference type="UniPathway" id="UPA00545">
    <property type="reaction ID" value="UER00823"/>
</dbReference>
<evidence type="ECO:0000256" key="7">
    <source>
        <dbReference type="ARBA" id="ARBA00022801"/>
    </source>
</evidence>
<dbReference type="InterPro" id="IPR012334">
    <property type="entry name" value="Pectin_lyas_fold"/>
</dbReference>
<evidence type="ECO:0000256" key="10">
    <source>
        <dbReference type="SAM" id="SignalP"/>
    </source>
</evidence>
<evidence type="ECO:0000256" key="3">
    <source>
        <dbReference type="ARBA" id="ARBA00008891"/>
    </source>
</evidence>
<evidence type="ECO:0000259" key="11">
    <source>
        <dbReference type="Pfam" id="PF01095"/>
    </source>
</evidence>
<dbReference type="AlphaFoldDB" id="A0A316YT36"/>
<dbReference type="EMBL" id="KZ819635">
    <property type="protein sequence ID" value="PWN92196.1"/>
    <property type="molecule type" value="Genomic_DNA"/>
</dbReference>
<comment type="pathway">
    <text evidence="2">Glycan metabolism; pectin degradation; 2-dehydro-3-deoxy-D-gluconate from pectin: step 1/5.</text>
</comment>
<organism evidence="12 13">
    <name type="scientific">Acaromyces ingoldii</name>
    <dbReference type="NCBI Taxonomy" id="215250"/>
    <lineage>
        <taxon>Eukaryota</taxon>
        <taxon>Fungi</taxon>
        <taxon>Dikarya</taxon>
        <taxon>Basidiomycota</taxon>
        <taxon>Ustilaginomycotina</taxon>
        <taxon>Exobasidiomycetes</taxon>
        <taxon>Exobasidiales</taxon>
        <taxon>Cryptobasidiaceae</taxon>
        <taxon>Acaromyces</taxon>
    </lineage>
</organism>
<dbReference type="Gene3D" id="2.160.20.10">
    <property type="entry name" value="Single-stranded right-handed beta-helix, Pectin lyase-like"/>
    <property type="match status" value="1"/>
</dbReference>
<dbReference type="PANTHER" id="PTHR31321">
    <property type="entry name" value="ACYL-COA THIOESTER HYDROLASE YBHC-RELATED"/>
    <property type="match status" value="1"/>
</dbReference>
<accession>A0A316YT36</accession>
<evidence type="ECO:0000256" key="2">
    <source>
        <dbReference type="ARBA" id="ARBA00005184"/>
    </source>
</evidence>
<dbReference type="InterPro" id="IPR011050">
    <property type="entry name" value="Pectin_lyase_fold/virulence"/>
</dbReference>
<evidence type="ECO:0000256" key="5">
    <source>
        <dbReference type="ARBA" id="ARBA00022525"/>
    </source>
</evidence>
<evidence type="ECO:0000256" key="1">
    <source>
        <dbReference type="ARBA" id="ARBA00004613"/>
    </source>
</evidence>
<sequence>MKVPGISLLVFLACTASISALSTLPSGTLVVSKSPSPGQYESIMKAVKALSTTSTAKQTIYIKKGEYKEQVVIPLLRSPLSIYGETSTPLTYKGNTVNIKHSAGQSDGFNNDQTGTLRVLTPNFSLYNVNVYNQKGKGTQAVALSAQKENQGYYGVSIIGYQDTLLAQKGAQFYAKSYIEGAVDFMFGDARAVFYDCDIGVSAGGGYVLANGRNTSDLTSLFLVDKCRIHAAEKHSVEEKTVYLGRPWGTHSTALVQRTDLGKIINPKGWSEWSKTDQHTDNAILAELDNTGEGASGERASFAKKLRSYVPFETVLGPSYRDWVDSAYVAS</sequence>
<comment type="similarity">
    <text evidence="3">Belongs to the pectinesterase family.</text>
</comment>
<feature type="signal peptide" evidence="10">
    <location>
        <begin position="1"/>
        <end position="20"/>
    </location>
</feature>
<evidence type="ECO:0000256" key="4">
    <source>
        <dbReference type="ARBA" id="ARBA00013229"/>
    </source>
</evidence>
<evidence type="ECO:0000313" key="12">
    <source>
        <dbReference type="EMBL" id="PWN92196.1"/>
    </source>
</evidence>
<dbReference type="InParanoid" id="A0A316YT36"/>
<keyword evidence="7" id="KW-0378">Hydrolase</keyword>
<keyword evidence="8" id="KW-0063">Aspartyl esterase</keyword>
<proteinExistence type="inferred from homology"/>
<evidence type="ECO:0000256" key="9">
    <source>
        <dbReference type="ARBA" id="ARBA00047928"/>
    </source>
</evidence>
<keyword evidence="5" id="KW-0964">Secreted</keyword>
<evidence type="ECO:0000313" key="13">
    <source>
        <dbReference type="Proteomes" id="UP000245768"/>
    </source>
</evidence>
<evidence type="ECO:0000256" key="8">
    <source>
        <dbReference type="ARBA" id="ARBA00023085"/>
    </source>
</evidence>
<dbReference type="STRING" id="215250.A0A316YT36"/>
<feature type="domain" description="Pectinesterase catalytic" evidence="11">
    <location>
        <begin position="30"/>
        <end position="297"/>
    </location>
</feature>
<dbReference type="GO" id="GO:0045490">
    <property type="term" value="P:pectin catabolic process"/>
    <property type="evidence" value="ECO:0007669"/>
    <property type="project" value="UniProtKB-UniPathway"/>
</dbReference>